<dbReference type="Pfam" id="PF12686">
    <property type="entry name" value="DUF3800"/>
    <property type="match status" value="1"/>
</dbReference>
<evidence type="ECO:0000313" key="1">
    <source>
        <dbReference type="EMBL" id="PIT89702.1"/>
    </source>
</evidence>
<name>A0A2M6WA59_9BACT</name>
<evidence type="ECO:0008006" key="3">
    <source>
        <dbReference type="Google" id="ProtNLM"/>
    </source>
</evidence>
<dbReference type="EMBL" id="PFBP01000039">
    <property type="protein sequence ID" value="PIT89702.1"/>
    <property type="molecule type" value="Genomic_DNA"/>
</dbReference>
<dbReference type="Proteomes" id="UP000231464">
    <property type="component" value="Unassembled WGS sequence"/>
</dbReference>
<gene>
    <name evidence="1" type="ORF">COU23_02355</name>
</gene>
<organism evidence="1 2">
    <name type="scientific">Candidatus Kuenenbacteria bacterium CG10_big_fil_rev_8_21_14_0_10_36_11</name>
    <dbReference type="NCBI Taxonomy" id="1974618"/>
    <lineage>
        <taxon>Bacteria</taxon>
        <taxon>Candidatus Kueneniibacteriota</taxon>
    </lineage>
</organism>
<reference evidence="2" key="1">
    <citation type="submission" date="2017-09" db="EMBL/GenBank/DDBJ databases">
        <title>Depth-based differentiation of microbial function through sediment-hosted aquifers and enrichment of novel symbionts in the deep terrestrial subsurface.</title>
        <authorList>
            <person name="Probst A.J."/>
            <person name="Ladd B."/>
            <person name="Jarett J.K."/>
            <person name="Geller-Mcgrath D.E."/>
            <person name="Sieber C.M.K."/>
            <person name="Emerson J.B."/>
            <person name="Anantharaman K."/>
            <person name="Thomas B.C."/>
            <person name="Malmstrom R."/>
            <person name="Stieglmeier M."/>
            <person name="Klingl A."/>
            <person name="Woyke T."/>
            <person name="Ryan C.M."/>
            <person name="Banfield J.F."/>
        </authorList>
    </citation>
    <scope>NUCLEOTIDE SEQUENCE [LARGE SCALE GENOMIC DNA]</scope>
</reference>
<accession>A0A2M6WA59</accession>
<sequence>MLVFLDDSGDPGFKLDQGSTSHFVIAMVCFDDELEAEKTAIAIKELKRELKFSEQKRAQKGPFPTTSLCPMSGPRHHPVTVQDTGFCNFSIAYYFKSCQIKLSTAQIGRFFICPLLFKEGRHDEVVTGVVIMGRLFLVNISRLKKSSANYE</sequence>
<dbReference type="InterPro" id="IPR024524">
    <property type="entry name" value="DUF3800"/>
</dbReference>
<dbReference type="AlphaFoldDB" id="A0A2M6WA59"/>
<protein>
    <recommendedName>
        <fullName evidence="3">DUF3800 domain-containing protein</fullName>
    </recommendedName>
</protein>
<comment type="caution">
    <text evidence="1">The sequence shown here is derived from an EMBL/GenBank/DDBJ whole genome shotgun (WGS) entry which is preliminary data.</text>
</comment>
<evidence type="ECO:0000313" key="2">
    <source>
        <dbReference type="Proteomes" id="UP000231464"/>
    </source>
</evidence>
<proteinExistence type="predicted"/>